<comment type="caution">
    <text evidence="5">The sequence shown here is derived from an EMBL/GenBank/DDBJ whole genome shotgun (WGS) entry which is preliminary data.</text>
</comment>
<evidence type="ECO:0000259" key="4">
    <source>
        <dbReference type="Pfam" id="PF22124"/>
    </source>
</evidence>
<dbReference type="PIRSF" id="PIRSF007663">
    <property type="entry name" value="UCP007663"/>
    <property type="match status" value="1"/>
</dbReference>
<feature type="signal peptide" evidence="1">
    <location>
        <begin position="1"/>
        <end position="18"/>
    </location>
</feature>
<feature type="domain" description="Alpha fucosidase A-like C-terminal" evidence="3">
    <location>
        <begin position="747"/>
        <end position="790"/>
    </location>
</feature>
<feature type="chain" id="PRO_5024353943" evidence="1">
    <location>
        <begin position="19"/>
        <end position="825"/>
    </location>
</feature>
<reference evidence="5 6" key="1">
    <citation type="journal article" date="2019" name="Fungal Biol. Biotechnol.">
        <title>Draft genome sequence of fastidious pathogen Ceratobasidium theobromae, which causes vascular-streak dieback in Theobroma cacao.</title>
        <authorList>
            <person name="Ali S.S."/>
            <person name="Asman A."/>
            <person name="Shao J."/>
            <person name="Firmansyah A.P."/>
            <person name="Susilo A.W."/>
            <person name="Rosmana A."/>
            <person name="McMahon P."/>
            <person name="Junaid M."/>
            <person name="Guest D."/>
            <person name="Kheng T.Y."/>
            <person name="Meinhardt L.W."/>
            <person name="Bailey B.A."/>
        </authorList>
    </citation>
    <scope>NUCLEOTIDE SEQUENCE [LARGE SCALE GENOMIC DNA]</scope>
    <source>
        <strain evidence="5 6">CT2</strain>
    </source>
</reference>
<proteinExistence type="predicted"/>
<dbReference type="GO" id="GO:0005975">
    <property type="term" value="P:carbohydrate metabolic process"/>
    <property type="evidence" value="ECO:0007669"/>
    <property type="project" value="InterPro"/>
</dbReference>
<dbReference type="InterPro" id="IPR027414">
    <property type="entry name" value="GH95_N_dom"/>
</dbReference>
<evidence type="ECO:0000256" key="1">
    <source>
        <dbReference type="SAM" id="SignalP"/>
    </source>
</evidence>
<accession>A0A5N5QJA8</accession>
<dbReference type="Gene3D" id="1.50.10.10">
    <property type="match status" value="1"/>
</dbReference>
<dbReference type="InterPro" id="IPR049053">
    <property type="entry name" value="AFCA-like_C"/>
</dbReference>
<evidence type="ECO:0000313" key="5">
    <source>
        <dbReference type="EMBL" id="KAB5591835.1"/>
    </source>
</evidence>
<dbReference type="PANTHER" id="PTHR31084">
    <property type="entry name" value="ALPHA-L-FUCOSIDASE 2"/>
    <property type="match status" value="1"/>
</dbReference>
<evidence type="ECO:0000259" key="3">
    <source>
        <dbReference type="Pfam" id="PF21307"/>
    </source>
</evidence>
<evidence type="ECO:0000313" key="6">
    <source>
        <dbReference type="Proteomes" id="UP000383932"/>
    </source>
</evidence>
<dbReference type="Pfam" id="PF21307">
    <property type="entry name" value="Glyco_hydro_95_C"/>
    <property type="match status" value="1"/>
</dbReference>
<name>A0A5N5QJA8_9AGAM</name>
<dbReference type="InterPro" id="IPR054363">
    <property type="entry name" value="GH95_cat"/>
</dbReference>
<keyword evidence="5" id="KW-0378">Hydrolase</keyword>
<dbReference type="Pfam" id="PF14498">
    <property type="entry name" value="Glyco_hyd_65N_2"/>
    <property type="match status" value="1"/>
</dbReference>
<dbReference type="PANTHER" id="PTHR31084:SF3">
    <property type="entry name" value="ALPHA-FUCOSIDASE A"/>
    <property type="match status" value="1"/>
</dbReference>
<dbReference type="OrthoDB" id="2848340at2759"/>
<dbReference type="Proteomes" id="UP000383932">
    <property type="component" value="Unassembled WGS sequence"/>
</dbReference>
<dbReference type="Pfam" id="PF22124">
    <property type="entry name" value="Glyco_hydro_95_cat"/>
    <property type="match status" value="1"/>
</dbReference>
<dbReference type="EMBL" id="SSOP01000087">
    <property type="protein sequence ID" value="KAB5591835.1"/>
    <property type="molecule type" value="Genomic_DNA"/>
</dbReference>
<feature type="domain" description="Glycosyl hydrolase family 95 N-terminal" evidence="2">
    <location>
        <begin position="30"/>
        <end position="281"/>
    </location>
</feature>
<keyword evidence="6" id="KW-1185">Reference proteome</keyword>
<dbReference type="InterPro" id="IPR008928">
    <property type="entry name" value="6-hairpin_glycosidase_sf"/>
</dbReference>
<protein>
    <submittedName>
        <fullName evidence="5">Glycoside hydrolase family 95 protein</fullName>
    </submittedName>
</protein>
<dbReference type="InterPro" id="IPR012341">
    <property type="entry name" value="6hp_glycosidase-like_sf"/>
</dbReference>
<keyword evidence="1" id="KW-0732">Signal</keyword>
<dbReference type="SUPFAM" id="SSF48208">
    <property type="entry name" value="Six-hairpin glycosidases"/>
    <property type="match status" value="1"/>
</dbReference>
<dbReference type="AlphaFoldDB" id="A0A5N5QJA8"/>
<dbReference type="GO" id="GO:0004560">
    <property type="term" value="F:alpha-L-fucosidase activity"/>
    <property type="evidence" value="ECO:0007669"/>
    <property type="project" value="InterPro"/>
</dbReference>
<feature type="domain" description="Glycosyl hydrolase family 95 catalytic" evidence="4">
    <location>
        <begin position="314"/>
        <end position="734"/>
    </location>
</feature>
<organism evidence="5 6">
    <name type="scientific">Ceratobasidium theobromae</name>
    <dbReference type="NCBI Taxonomy" id="1582974"/>
    <lineage>
        <taxon>Eukaryota</taxon>
        <taxon>Fungi</taxon>
        <taxon>Dikarya</taxon>
        <taxon>Basidiomycota</taxon>
        <taxon>Agaricomycotina</taxon>
        <taxon>Agaricomycetes</taxon>
        <taxon>Cantharellales</taxon>
        <taxon>Ceratobasidiaceae</taxon>
        <taxon>Ceratobasidium</taxon>
    </lineage>
</organism>
<dbReference type="InterPro" id="IPR016518">
    <property type="entry name" value="Alpha-L-fucosidase"/>
</dbReference>
<evidence type="ECO:0000259" key="2">
    <source>
        <dbReference type="Pfam" id="PF14498"/>
    </source>
</evidence>
<gene>
    <name evidence="5" type="ORF">CTheo_4738</name>
</gene>
<sequence length="825" mass="91237">MALHLALSLLASSSAVVAAPAGFPSTGNGLWYTEPAVNWSTQYLPIGNGYLGAMVNGDPVYDRIQLNIESLWAGGPYANSSYNGGNHPPSERDYLAVGPYMTPTPQATNIYPQDVIPLSTDKGAYGTYVGAGYLNINHTVSGDINSYFRWLDLDTAVLKTVWAEPKASFNRTYFCSNPSRACTVHTVSSTPGALSASFSFSSLNGLPVREITCLDDSTIQLRGYSASPGMLYELMAKIQKSGPANSTAGCIANTESGEAFLSVEGSTEAWVSWVGGTEYSMETGNAASGYTFKGPDPHANLVSLLAKAVKQSVKSALAVHVADYRSALGGFSLDLGQSFDSSKTTAELRREYRTDTGNPYIEWLLFNFGRYLLIESTRSYLHANLQGKWARDASARWSSDYHPNINLQMNYWIAEMTNLKVASALWDYMEKTWAPRGAETAKTLYNVTRGWVLHNETFGHTAMNAYTATSSAKWTNYPESAAWMMMHVYDHFDYTNDVAWWRRQGWPLLKAVASFWLDHLVEDQYFKDGTLVAVPCNSPEQNGVTLGCTNSQQVLWQLFEAVEKGYSASGDKDTAFLNEVQATKFKLDKGIRIGSFGQLQEWKIDLDKKTDTHRHLSHLVGLYPGYVVANFQPPTEQNQGLPELSRDQIKTRASLSPIRTDINLNSIPPGWSKIWRAACWAQLQNSTSFYHQLSYAIERNYADNLWSLYNSYEADPTFQIDANLGYPAAVLNALIQAPDTSSLSDSLRVTLLPALPEVWNTGSINGVRIRGGMTLDLTWKDGKAVRGSVRVDPVVRYARQVQLWYAGKLVTTFTATGGLKRNIVF</sequence>